<evidence type="ECO:0000313" key="1">
    <source>
        <dbReference type="EMBL" id="MED6215859.1"/>
    </source>
</evidence>
<dbReference type="Proteomes" id="UP001341840">
    <property type="component" value="Unassembled WGS sequence"/>
</dbReference>
<dbReference type="EMBL" id="JASCZI010271864">
    <property type="protein sequence ID" value="MED6215859.1"/>
    <property type="molecule type" value="Genomic_DNA"/>
</dbReference>
<gene>
    <name evidence="1" type="ORF">PIB30_001998</name>
</gene>
<feature type="non-terminal residue" evidence="1">
    <location>
        <position position="131"/>
    </location>
</feature>
<reference evidence="1 2" key="1">
    <citation type="journal article" date="2023" name="Plants (Basel)">
        <title>Bridging the Gap: Combining Genomics and Transcriptomics Approaches to Understand Stylosanthes scabra, an Orphan Legume from the Brazilian Caatinga.</title>
        <authorList>
            <person name="Ferreira-Neto J.R.C."/>
            <person name="da Silva M.D."/>
            <person name="Binneck E."/>
            <person name="de Melo N.F."/>
            <person name="da Silva R.H."/>
            <person name="de Melo A.L.T.M."/>
            <person name="Pandolfi V."/>
            <person name="Bustamante F.O."/>
            <person name="Brasileiro-Vidal A.C."/>
            <person name="Benko-Iseppon A.M."/>
        </authorList>
    </citation>
    <scope>NUCLEOTIDE SEQUENCE [LARGE SCALE GENOMIC DNA]</scope>
    <source>
        <tissue evidence="1">Leaves</tissue>
    </source>
</reference>
<name>A0ABU6Z0V6_9FABA</name>
<organism evidence="1 2">
    <name type="scientific">Stylosanthes scabra</name>
    <dbReference type="NCBI Taxonomy" id="79078"/>
    <lineage>
        <taxon>Eukaryota</taxon>
        <taxon>Viridiplantae</taxon>
        <taxon>Streptophyta</taxon>
        <taxon>Embryophyta</taxon>
        <taxon>Tracheophyta</taxon>
        <taxon>Spermatophyta</taxon>
        <taxon>Magnoliopsida</taxon>
        <taxon>eudicotyledons</taxon>
        <taxon>Gunneridae</taxon>
        <taxon>Pentapetalae</taxon>
        <taxon>rosids</taxon>
        <taxon>fabids</taxon>
        <taxon>Fabales</taxon>
        <taxon>Fabaceae</taxon>
        <taxon>Papilionoideae</taxon>
        <taxon>50 kb inversion clade</taxon>
        <taxon>dalbergioids sensu lato</taxon>
        <taxon>Dalbergieae</taxon>
        <taxon>Pterocarpus clade</taxon>
        <taxon>Stylosanthes</taxon>
    </lineage>
</organism>
<protein>
    <submittedName>
        <fullName evidence="1">Uncharacterized protein</fullName>
    </submittedName>
</protein>
<sequence>MFRYKFKNLETLHFFRGTGKCPNEDEKDCIVIKMQMKPGDETLDDMITQFEAGKFLDKRYFILSQQMVRDNQDIYFCYESFDHNLQTLMAAMINGDVFKDEWKKDNVEQHRNALYDMLNTVWHGFAHIVYE</sequence>
<keyword evidence="2" id="KW-1185">Reference proteome</keyword>
<proteinExistence type="predicted"/>
<evidence type="ECO:0000313" key="2">
    <source>
        <dbReference type="Proteomes" id="UP001341840"/>
    </source>
</evidence>
<accession>A0ABU6Z0V6</accession>
<comment type="caution">
    <text evidence="1">The sequence shown here is derived from an EMBL/GenBank/DDBJ whole genome shotgun (WGS) entry which is preliminary data.</text>
</comment>